<evidence type="ECO:0000313" key="3">
    <source>
        <dbReference type="Proteomes" id="UP000838686"/>
    </source>
</evidence>
<evidence type="ECO:0000313" key="2">
    <source>
        <dbReference type="EMBL" id="CAH1215911.1"/>
    </source>
</evidence>
<dbReference type="Pfam" id="PF02661">
    <property type="entry name" value="Fic"/>
    <property type="match status" value="1"/>
</dbReference>
<dbReference type="SUPFAM" id="SSF140931">
    <property type="entry name" value="Fic-like"/>
    <property type="match status" value="1"/>
</dbReference>
<accession>A0ABN8GXB1</accession>
<dbReference type="RefSeq" id="WP_236344392.1">
    <property type="nucleotide sequence ID" value="NZ_CAKMMF010000025.1"/>
</dbReference>
<comment type="caution">
    <text evidence="2">The sequence shown here is derived from an EMBL/GenBank/DDBJ whole genome shotgun (WGS) entry which is preliminary data.</text>
</comment>
<dbReference type="Proteomes" id="UP000838686">
    <property type="component" value="Unassembled WGS sequence"/>
</dbReference>
<feature type="domain" description="Fido" evidence="1">
    <location>
        <begin position="91"/>
        <end position="228"/>
    </location>
</feature>
<reference evidence="2" key="1">
    <citation type="submission" date="2022-01" db="EMBL/GenBank/DDBJ databases">
        <authorList>
            <person name="Criscuolo A."/>
        </authorList>
    </citation>
    <scope>NUCLEOTIDE SEQUENCE</scope>
    <source>
        <strain evidence="2">CIP111893</strain>
    </source>
</reference>
<evidence type="ECO:0000259" key="1">
    <source>
        <dbReference type="PROSITE" id="PS51459"/>
    </source>
</evidence>
<dbReference type="InterPro" id="IPR003812">
    <property type="entry name" value="Fido"/>
</dbReference>
<gene>
    <name evidence="2" type="ORF">PAECIP111893_04054</name>
</gene>
<dbReference type="Gene3D" id="1.10.3290.10">
    <property type="entry name" value="Fido-like domain"/>
    <property type="match status" value="1"/>
</dbReference>
<name>A0ABN8GXB1_9BACL</name>
<dbReference type="PROSITE" id="PS51459">
    <property type="entry name" value="FIDO"/>
    <property type="match status" value="1"/>
</dbReference>
<dbReference type="EMBL" id="CAKMMF010000025">
    <property type="protein sequence ID" value="CAH1215911.1"/>
    <property type="molecule type" value="Genomic_DNA"/>
</dbReference>
<dbReference type="InterPro" id="IPR040198">
    <property type="entry name" value="Fido_containing"/>
</dbReference>
<dbReference type="PANTHER" id="PTHR13504:SF38">
    <property type="entry name" value="FIDO DOMAIN-CONTAINING PROTEIN"/>
    <property type="match status" value="1"/>
</dbReference>
<dbReference type="PANTHER" id="PTHR13504">
    <property type="entry name" value="FIDO DOMAIN-CONTAINING PROTEIN DDB_G0283145"/>
    <property type="match status" value="1"/>
</dbReference>
<proteinExistence type="predicted"/>
<organism evidence="2 3">
    <name type="scientific">Paenibacillus plantiphilus</name>
    <dbReference type="NCBI Taxonomy" id="2905650"/>
    <lineage>
        <taxon>Bacteria</taxon>
        <taxon>Bacillati</taxon>
        <taxon>Bacillota</taxon>
        <taxon>Bacilli</taxon>
        <taxon>Bacillales</taxon>
        <taxon>Paenibacillaceae</taxon>
        <taxon>Paenibacillus</taxon>
    </lineage>
</organism>
<dbReference type="InterPro" id="IPR036597">
    <property type="entry name" value="Fido-like_dom_sf"/>
</dbReference>
<protein>
    <recommendedName>
        <fullName evidence="1">Fido domain-containing protein</fullName>
    </recommendedName>
</protein>
<keyword evidence="3" id="KW-1185">Reference proteome</keyword>
<sequence>MFEQIDRKKRLLDQKRPLPVHTLRSIREHLIINWTYHSNAIEGNTLTLSETKVALEGITVGGKTIKEHLEAINHKDAILYVEEIVKKQEGLTEWQIKSIHRLILKGIEDEHAGVYRKENVIISGARHIPPDAVQIQSQMEQFANWYELEGQDLHPIERASIIHIDFVGIHPFIDGNGRTARLLLNFELMKNGYPPIVIQKENRSEYYTALDHAHTSKDNTMFVSLVTGTLEQTFDMYLRLV</sequence>